<keyword evidence="3" id="KW-1185">Reference proteome</keyword>
<proteinExistence type="predicted"/>
<evidence type="ECO:0000313" key="2">
    <source>
        <dbReference type="EMBL" id="XFO75536.1"/>
    </source>
</evidence>
<dbReference type="NCBIfam" id="NF033611">
    <property type="entry name" value="SAVED"/>
    <property type="match status" value="1"/>
</dbReference>
<organism evidence="2 3">
    <name type="scientific">Sporomusa acidovorans (strain ATCC 49682 / DSM 3132 / Mol)</name>
    <dbReference type="NCBI Taxonomy" id="1123286"/>
    <lineage>
        <taxon>Bacteria</taxon>
        <taxon>Bacillati</taxon>
        <taxon>Bacillota</taxon>
        <taxon>Negativicutes</taxon>
        <taxon>Selenomonadales</taxon>
        <taxon>Sporomusaceae</taxon>
        <taxon>Sporomusa</taxon>
    </lineage>
</organism>
<evidence type="ECO:0000313" key="3">
    <source>
        <dbReference type="Proteomes" id="UP000216052"/>
    </source>
</evidence>
<protein>
    <recommendedName>
        <fullName evidence="1">SMODS-associated and fused to various effectors domain-containing protein</fullName>
    </recommendedName>
</protein>
<dbReference type="InterPro" id="IPR040836">
    <property type="entry name" value="SAVED"/>
</dbReference>
<feature type="domain" description="SMODS-associated and fused to various effectors" evidence="1">
    <location>
        <begin position="283"/>
        <end position="479"/>
    </location>
</feature>
<evidence type="ECO:0000259" key="1">
    <source>
        <dbReference type="Pfam" id="PF18145"/>
    </source>
</evidence>
<dbReference type="EMBL" id="CP155571">
    <property type="protein sequence ID" value="XFO75536.1"/>
    <property type="molecule type" value="Genomic_DNA"/>
</dbReference>
<reference evidence="2" key="1">
    <citation type="submission" date="2024-05" db="EMBL/GenBank/DDBJ databases">
        <title>Isolation and characterization of Sporomusa carbonis sp. nov., a carboxydotrophic hydrogenogen in the genus of Sporomusa isolated from a charcoal burning pile.</title>
        <authorList>
            <person name="Boeer T."/>
            <person name="Rosenbaum F."/>
            <person name="Eysell L."/>
            <person name="Mueller V."/>
            <person name="Daniel R."/>
            <person name="Poehlein A."/>
        </authorList>
    </citation>
    <scope>NUCLEOTIDE SEQUENCE [LARGE SCALE GENOMIC DNA]</scope>
    <source>
        <strain evidence="2">DSM 3132</strain>
    </source>
</reference>
<gene>
    <name evidence="2" type="ORF">SPACI_056580</name>
</gene>
<dbReference type="Proteomes" id="UP000216052">
    <property type="component" value="Chromosome"/>
</dbReference>
<accession>A0ABZ3JCH6</accession>
<name>A0ABZ3JCH6_SPOA4</name>
<sequence length="484" mass="54726">MFYEHTRVTKVAYEHDEIKSFDDVVLFYDPPIGDRSGGKIHAEYFQVKFHATQNDVITCENLMDPKFINAESVSFLEKLRNAQTLSKAHGRSCLFYMVTNWIVSPSDVLSELISNNEGEIRLDKLFIGGPNSKMGKVRTAWCKHLGLQNTDELKEVLRPLRIIAGYKVVGELQRELNRALLCAGLKPIENGSLINPYVSLIKNLLLNGRKAFTRDELLQICKEENLWVGQSSKTQASKVIGIRSFYRWAEKMENETEAMLCLLKYFDGRYVKSDVSWDKDVIPELEQFLTGEICSGEKIDIHIDAHASIAFAAGYCLDPKSGVDVAPVQRNNGREVWRPHRMKNIGDYPGWKSDIIIRNNTALDMAVALSVRHDIVEEVEAYLTTAGLPVREIISCYPHTGSGAASIADGTHAYLLADEVVNLLKKQMLMKKNGRLHIFVAAPNAFCFFLGQLSRSLGRITFYEYDFDNEKTYSPAISLPLKEK</sequence>
<dbReference type="Pfam" id="PF18145">
    <property type="entry name" value="SAVED"/>
    <property type="match status" value="1"/>
</dbReference>